<evidence type="ECO:0000313" key="2">
    <source>
        <dbReference type="Proteomes" id="UP001482620"/>
    </source>
</evidence>
<reference evidence="1 2" key="1">
    <citation type="submission" date="2021-06" db="EMBL/GenBank/DDBJ databases">
        <authorList>
            <person name="Palmer J.M."/>
        </authorList>
    </citation>
    <scope>NUCLEOTIDE SEQUENCE [LARGE SCALE GENOMIC DNA]</scope>
    <source>
        <strain evidence="2">if_2019</strain>
        <tissue evidence="1">Muscle</tissue>
    </source>
</reference>
<accession>A0ABV0THG1</accession>
<name>A0ABV0THG1_9TELE</name>
<evidence type="ECO:0000313" key="1">
    <source>
        <dbReference type="EMBL" id="MEQ2231083.1"/>
    </source>
</evidence>
<gene>
    <name evidence="1" type="ORF">ILYODFUR_035712</name>
</gene>
<keyword evidence="2" id="KW-1185">Reference proteome</keyword>
<protein>
    <submittedName>
        <fullName evidence="1">Uncharacterized protein</fullName>
    </submittedName>
</protein>
<dbReference type="Proteomes" id="UP001482620">
    <property type="component" value="Unassembled WGS sequence"/>
</dbReference>
<proteinExistence type="predicted"/>
<feature type="non-terminal residue" evidence="1">
    <location>
        <position position="1"/>
    </location>
</feature>
<organism evidence="1 2">
    <name type="scientific">Ilyodon furcidens</name>
    <name type="common">goldbreast splitfin</name>
    <dbReference type="NCBI Taxonomy" id="33524"/>
    <lineage>
        <taxon>Eukaryota</taxon>
        <taxon>Metazoa</taxon>
        <taxon>Chordata</taxon>
        <taxon>Craniata</taxon>
        <taxon>Vertebrata</taxon>
        <taxon>Euteleostomi</taxon>
        <taxon>Actinopterygii</taxon>
        <taxon>Neopterygii</taxon>
        <taxon>Teleostei</taxon>
        <taxon>Neoteleostei</taxon>
        <taxon>Acanthomorphata</taxon>
        <taxon>Ovalentaria</taxon>
        <taxon>Atherinomorphae</taxon>
        <taxon>Cyprinodontiformes</taxon>
        <taxon>Goodeidae</taxon>
        <taxon>Ilyodon</taxon>
    </lineage>
</organism>
<comment type="caution">
    <text evidence="1">The sequence shown here is derived from an EMBL/GenBank/DDBJ whole genome shotgun (WGS) entry which is preliminary data.</text>
</comment>
<dbReference type="EMBL" id="JAHRIQ010030096">
    <property type="protein sequence ID" value="MEQ2231083.1"/>
    <property type="molecule type" value="Genomic_DNA"/>
</dbReference>
<sequence>FVLKVGPPVPSCTEGLYLPRFLSPTPDNRAQLCTPVGQALEITITAEATLSDISNLLYSGPYNMVKSSSGSEYFSLTWTPSASEDGQTHPICFVVQAKFSARFKSGLWVGQSKTLILFPDRRNLLVN</sequence>